<evidence type="ECO:0000256" key="1">
    <source>
        <dbReference type="SAM" id="SignalP"/>
    </source>
</evidence>
<dbReference type="PRINTS" id="PR00003">
    <property type="entry name" value="4DISULPHCORE"/>
</dbReference>
<name>A0A9D4GZ61_DREPO</name>
<proteinExistence type="predicted"/>
<dbReference type="GO" id="GO:0030414">
    <property type="term" value="F:peptidase inhibitor activity"/>
    <property type="evidence" value="ECO:0007669"/>
    <property type="project" value="InterPro"/>
</dbReference>
<dbReference type="Gene3D" id="4.10.75.10">
    <property type="entry name" value="Elafin-like"/>
    <property type="match status" value="1"/>
</dbReference>
<dbReference type="InterPro" id="IPR008197">
    <property type="entry name" value="WAP_dom"/>
</dbReference>
<feature type="chain" id="PRO_5039258623" description="WAP domain-containing protein" evidence="1">
    <location>
        <begin position="20"/>
        <end position="104"/>
    </location>
</feature>
<dbReference type="PROSITE" id="PS51390">
    <property type="entry name" value="WAP"/>
    <property type="match status" value="1"/>
</dbReference>
<dbReference type="InterPro" id="IPR036645">
    <property type="entry name" value="Elafin-like_sf"/>
</dbReference>
<gene>
    <name evidence="3" type="ORF">DPMN_128244</name>
</gene>
<dbReference type="EMBL" id="JAIWYP010000005">
    <property type="protein sequence ID" value="KAH3826344.1"/>
    <property type="molecule type" value="Genomic_DNA"/>
</dbReference>
<keyword evidence="1" id="KW-0732">Signal</keyword>
<evidence type="ECO:0000313" key="3">
    <source>
        <dbReference type="EMBL" id="KAH3826344.1"/>
    </source>
</evidence>
<sequence length="104" mass="11151">MHLLLRFGLTCVFIVMCSTDKSGTCPPLEGGIELTVCKWDCTSDYGCPGEQKCCSYGGCVDVCRTPISALSHPIPVKLPQLCTCVCVTSPCPCCPDGSVWNQLE</sequence>
<feature type="signal peptide" evidence="1">
    <location>
        <begin position="1"/>
        <end position="19"/>
    </location>
</feature>
<dbReference type="AlphaFoldDB" id="A0A9D4GZ61"/>
<reference evidence="3" key="1">
    <citation type="journal article" date="2019" name="bioRxiv">
        <title>The Genome of the Zebra Mussel, Dreissena polymorpha: A Resource for Invasive Species Research.</title>
        <authorList>
            <person name="McCartney M.A."/>
            <person name="Auch B."/>
            <person name="Kono T."/>
            <person name="Mallez S."/>
            <person name="Zhang Y."/>
            <person name="Obille A."/>
            <person name="Becker A."/>
            <person name="Abrahante J.E."/>
            <person name="Garbe J."/>
            <person name="Badalamenti J.P."/>
            <person name="Herman A."/>
            <person name="Mangelson H."/>
            <person name="Liachko I."/>
            <person name="Sullivan S."/>
            <person name="Sone E.D."/>
            <person name="Koren S."/>
            <person name="Silverstein K.A.T."/>
            <person name="Beckman K.B."/>
            <person name="Gohl D.M."/>
        </authorList>
    </citation>
    <scope>NUCLEOTIDE SEQUENCE</scope>
    <source>
        <strain evidence="3">Duluth1</strain>
        <tissue evidence="3">Whole animal</tissue>
    </source>
</reference>
<dbReference type="Pfam" id="PF00095">
    <property type="entry name" value="WAP"/>
    <property type="match status" value="1"/>
</dbReference>
<dbReference type="SUPFAM" id="SSF57256">
    <property type="entry name" value="Elafin-like"/>
    <property type="match status" value="1"/>
</dbReference>
<organism evidence="3 4">
    <name type="scientific">Dreissena polymorpha</name>
    <name type="common">Zebra mussel</name>
    <name type="synonym">Mytilus polymorpha</name>
    <dbReference type="NCBI Taxonomy" id="45954"/>
    <lineage>
        <taxon>Eukaryota</taxon>
        <taxon>Metazoa</taxon>
        <taxon>Spiralia</taxon>
        <taxon>Lophotrochozoa</taxon>
        <taxon>Mollusca</taxon>
        <taxon>Bivalvia</taxon>
        <taxon>Autobranchia</taxon>
        <taxon>Heteroconchia</taxon>
        <taxon>Euheterodonta</taxon>
        <taxon>Imparidentia</taxon>
        <taxon>Neoheterodontei</taxon>
        <taxon>Myida</taxon>
        <taxon>Dreissenoidea</taxon>
        <taxon>Dreissenidae</taxon>
        <taxon>Dreissena</taxon>
    </lineage>
</organism>
<reference evidence="3" key="2">
    <citation type="submission" date="2020-11" db="EMBL/GenBank/DDBJ databases">
        <authorList>
            <person name="McCartney M.A."/>
            <person name="Auch B."/>
            <person name="Kono T."/>
            <person name="Mallez S."/>
            <person name="Becker A."/>
            <person name="Gohl D.M."/>
            <person name="Silverstein K.A.T."/>
            <person name="Koren S."/>
            <person name="Bechman K.B."/>
            <person name="Herman A."/>
            <person name="Abrahante J.E."/>
            <person name="Garbe J."/>
        </authorList>
    </citation>
    <scope>NUCLEOTIDE SEQUENCE</scope>
    <source>
        <strain evidence="3">Duluth1</strain>
        <tissue evidence="3">Whole animal</tissue>
    </source>
</reference>
<comment type="caution">
    <text evidence="3">The sequence shown here is derived from an EMBL/GenBank/DDBJ whole genome shotgun (WGS) entry which is preliminary data.</text>
</comment>
<dbReference type="GO" id="GO:0005576">
    <property type="term" value="C:extracellular region"/>
    <property type="evidence" value="ECO:0007669"/>
    <property type="project" value="InterPro"/>
</dbReference>
<feature type="domain" description="WAP" evidence="2">
    <location>
        <begin position="18"/>
        <end position="67"/>
    </location>
</feature>
<dbReference type="OrthoDB" id="6060011at2759"/>
<keyword evidence="4" id="KW-1185">Reference proteome</keyword>
<dbReference type="SMART" id="SM00217">
    <property type="entry name" value="WAP"/>
    <property type="match status" value="1"/>
</dbReference>
<dbReference type="Proteomes" id="UP000828390">
    <property type="component" value="Unassembled WGS sequence"/>
</dbReference>
<evidence type="ECO:0000259" key="2">
    <source>
        <dbReference type="PROSITE" id="PS51390"/>
    </source>
</evidence>
<accession>A0A9D4GZ61</accession>
<protein>
    <recommendedName>
        <fullName evidence="2">WAP domain-containing protein</fullName>
    </recommendedName>
</protein>
<evidence type="ECO:0000313" key="4">
    <source>
        <dbReference type="Proteomes" id="UP000828390"/>
    </source>
</evidence>